<dbReference type="KEGG" id="acru:HHL28_01785"/>
<evidence type="ECO:0000256" key="4">
    <source>
        <dbReference type="HAMAP-Rule" id="MF_00839"/>
    </source>
</evidence>
<dbReference type="InterPro" id="IPR032528">
    <property type="entry name" value="Ribosom_S30AE_C"/>
</dbReference>
<dbReference type="Gene3D" id="3.30.160.100">
    <property type="entry name" value="Ribosome hibernation promotion factor-like"/>
    <property type="match status" value="1"/>
</dbReference>
<comment type="function">
    <text evidence="4">Required for dimerization of active 70S ribosomes into 100S ribosomes in stationary phase; 100S ribosomes are translationally inactive and sometimes present during exponential growth.</text>
</comment>
<evidence type="ECO:0000256" key="3">
    <source>
        <dbReference type="ARBA" id="ARBA00041148"/>
    </source>
</evidence>
<gene>
    <name evidence="6" type="primary">raiA</name>
    <name evidence="4" type="synonym">hpf</name>
    <name evidence="6" type="ORF">HHL28_01785</name>
</gene>
<proteinExistence type="inferred from homology"/>
<dbReference type="PANTHER" id="PTHR33231:SF1">
    <property type="entry name" value="30S RIBOSOMAL PROTEIN"/>
    <property type="match status" value="1"/>
</dbReference>
<keyword evidence="4" id="KW-0963">Cytoplasm</keyword>
<comment type="subunit">
    <text evidence="4">Interacts with 100S ribosomes.</text>
</comment>
<dbReference type="Pfam" id="PF02482">
    <property type="entry name" value="Ribosomal_S30AE"/>
    <property type="match status" value="1"/>
</dbReference>
<protein>
    <recommendedName>
        <fullName evidence="3 4">Ribosome hibernation promoting factor</fullName>
        <shortName evidence="4">HPF</shortName>
    </recommendedName>
</protein>
<evidence type="ECO:0000259" key="5">
    <source>
        <dbReference type="Pfam" id="PF16321"/>
    </source>
</evidence>
<dbReference type="Proteomes" id="UP000501891">
    <property type="component" value="Chromosome"/>
</dbReference>
<comment type="similarity">
    <text evidence="4">Belongs to the HPF/YfiA ribosome-associated protein family. Long HPF subfamily.</text>
</comment>
<dbReference type="EMBL" id="CP051775">
    <property type="protein sequence ID" value="QJE72001.1"/>
    <property type="molecule type" value="Genomic_DNA"/>
</dbReference>
<dbReference type="InterPro" id="IPR036567">
    <property type="entry name" value="RHF-like"/>
</dbReference>
<feature type="domain" description="Sigma 54 modulation/S30EA ribosomal protein C-terminal" evidence="5">
    <location>
        <begin position="143"/>
        <end position="196"/>
    </location>
</feature>
<comment type="subcellular location">
    <subcellularLocation>
        <location evidence="4">Cytoplasm</location>
    </subcellularLocation>
</comment>
<dbReference type="PANTHER" id="PTHR33231">
    <property type="entry name" value="30S RIBOSOMAL PROTEIN"/>
    <property type="match status" value="1"/>
</dbReference>
<evidence type="ECO:0000256" key="1">
    <source>
        <dbReference type="ARBA" id="ARBA00022845"/>
    </source>
</evidence>
<dbReference type="InterPro" id="IPR038416">
    <property type="entry name" value="Ribosom_S30AE_C_sf"/>
</dbReference>
<keyword evidence="1 4" id="KW-0810">Translation regulation</keyword>
<dbReference type="InterPro" id="IPR050574">
    <property type="entry name" value="HPF/YfiA_ribosome-assoc"/>
</dbReference>
<dbReference type="GO" id="GO:0043024">
    <property type="term" value="F:ribosomal small subunit binding"/>
    <property type="evidence" value="ECO:0007669"/>
    <property type="project" value="TreeGrafter"/>
</dbReference>
<evidence type="ECO:0000256" key="2">
    <source>
        <dbReference type="ARBA" id="ARBA00038695"/>
    </source>
</evidence>
<reference evidence="6" key="1">
    <citation type="submission" date="2020-04" db="EMBL/GenBank/DDBJ databases">
        <title>A desert anoxygenic phototrophic bacterium fixes CO2 using RubisCO under aerobic conditions.</title>
        <authorList>
            <person name="Tang K."/>
        </authorList>
    </citation>
    <scope>NUCLEOTIDE SEQUENCE [LARGE SCALE GENOMIC DNA]</scope>
    <source>
        <strain evidence="6">MIMtkB3</strain>
    </source>
</reference>
<dbReference type="InterPro" id="IPR034694">
    <property type="entry name" value="HPF_long/plastid"/>
</dbReference>
<name>A0A858R3M4_9PROT</name>
<organism evidence="6 7">
    <name type="scientific">Aerophototrophica crusticola</name>
    <dbReference type="NCBI Taxonomy" id="1709002"/>
    <lineage>
        <taxon>Bacteria</taxon>
        <taxon>Pseudomonadati</taxon>
        <taxon>Pseudomonadota</taxon>
        <taxon>Alphaproteobacteria</taxon>
        <taxon>Rhodospirillales</taxon>
        <taxon>Rhodospirillaceae</taxon>
        <taxon>Aerophototrophica</taxon>
    </lineage>
</organism>
<accession>A0A858R3M4</accession>
<evidence type="ECO:0000313" key="7">
    <source>
        <dbReference type="Proteomes" id="UP000501891"/>
    </source>
</evidence>
<evidence type="ECO:0000313" key="6">
    <source>
        <dbReference type="EMBL" id="QJE72001.1"/>
    </source>
</evidence>
<dbReference type="CDD" id="cd00552">
    <property type="entry name" value="RaiA"/>
    <property type="match status" value="1"/>
</dbReference>
<sequence length="209" mass="22994">MQVTVKGKQLDVGDSLRTHVKDTLSALVGKYFGNPMEATVILSRDAHLYKADIQVHVGRGILLQSNAEATEPYPAFDEAADRVAKRLRRYKRRLKDHHNRATVADLPVTPARKYIIEAAADEADTLDDSGEDTAEALNGDAHQPIVVAEMQTNIEMLTVSEAVMRMDLADLPALMFRNRAHGGLNMIYRRPDGNVGWVDPTGAVPAARP</sequence>
<comment type="subunit">
    <text evidence="2">Associates exclusively with 100S ribosomes, which are dimers of 70S ribosomes.</text>
</comment>
<dbReference type="GO" id="GO:0045900">
    <property type="term" value="P:negative regulation of translational elongation"/>
    <property type="evidence" value="ECO:0007669"/>
    <property type="project" value="TreeGrafter"/>
</dbReference>
<dbReference type="InterPro" id="IPR003489">
    <property type="entry name" value="RHF/RaiA"/>
</dbReference>
<dbReference type="GO" id="GO:0022627">
    <property type="term" value="C:cytosolic small ribosomal subunit"/>
    <property type="evidence" value="ECO:0007669"/>
    <property type="project" value="TreeGrafter"/>
</dbReference>
<dbReference type="AlphaFoldDB" id="A0A858R3M4"/>
<dbReference type="Pfam" id="PF16321">
    <property type="entry name" value="Ribosom_S30AE_C"/>
    <property type="match status" value="1"/>
</dbReference>
<dbReference type="SUPFAM" id="SSF69754">
    <property type="entry name" value="Ribosome binding protein Y (YfiA homologue)"/>
    <property type="match status" value="1"/>
</dbReference>
<dbReference type="HAMAP" id="MF_00839">
    <property type="entry name" value="HPF"/>
    <property type="match status" value="1"/>
</dbReference>
<keyword evidence="7" id="KW-1185">Reference proteome</keyword>
<dbReference type="NCBIfam" id="TIGR00741">
    <property type="entry name" value="yfiA"/>
    <property type="match status" value="1"/>
</dbReference>
<dbReference type="Gene3D" id="3.30.505.50">
    <property type="entry name" value="Sigma 54 modulation/S30EA ribosomal protein, C-terminal domain"/>
    <property type="match status" value="1"/>
</dbReference>